<sequence>MSVVLGQVGQIRHGAHPVAFAQQGPPRQRHPGHLQHVLVLLDLLQAVGQTPQRGRVSSHQSAGAAPGVDASR</sequence>
<organism evidence="2 3">
    <name type="scientific">Rothia kristinae</name>
    <dbReference type="NCBI Taxonomy" id="37923"/>
    <lineage>
        <taxon>Bacteria</taxon>
        <taxon>Bacillati</taxon>
        <taxon>Actinomycetota</taxon>
        <taxon>Actinomycetes</taxon>
        <taxon>Micrococcales</taxon>
        <taxon>Micrococcaceae</taxon>
        <taxon>Rothia</taxon>
    </lineage>
</organism>
<gene>
    <name evidence="2" type="ORF">A5N15_03055</name>
</gene>
<feature type="compositionally biased region" description="Polar residues" evidence="1">
    <location>
        <begin position="50"/>
        <end position="61"/>
    </location>
</feature>
<reference evidence="2 3" key="1">
    <citation type="submission" date="2016-04" db="EMBL/GenBank/DDBJ databases">
        <title>Identification of putative biosynthetic pathways for the production of bioactive secondary metabolites by the marine actinomycete Kocuria kristinae RUTW2-3.</title>
        <authorList>
            <person name="Waterworth S.C."/>
            <person name="Walmsley T.A."/>
            <person name="Matongo T."/>
            <person name="Davies-Coleman M.T."/>
            <person name="Dorrington R.A."/>
        </authorList>
    </citation>
    <scope>NUCLEOTIDE SEQUENCE [LARGE SCALE GENOMIC DNA]</scope>
    <source>
        <strain evidence="2 3">RUTW4-5</strain>
    </source>
</reference>
<dbReference type="Proteomes" id="UP000092021">
    <property type="component" value="Unassembled WGS sequence"/>
</dbReference>
<evidence type="ECO:0000313" key="3">
    <source>
        <dbReference type="Proteomes" id="UP000092021"/>
    </source>
</evidence>
<dbReference type="AlphaFoldDB" id="A0A657IVC5"/>
<protein>
    <submittedName>
        <fullName evidence="2">Uncharacterized protein</fullName>
    </submittedName>
</protein>
<proteinExistence type="predicted"/>
<accession>A0A657IVC5</accession>
<dbReference type="EMBL" id="LWGZ01000277">
    <property type="protein sequence ID" value="OAX65353.1"/>
    <property type="molecule type" value="Genomic_DNA"/>
</dbReference>
<feature type="region of interest" description="Disordered" evidence="1">
    <location>
        <begin position="50"/>
        <end position="72"/>
    </location>
</feature>
<comment type="caution">
    <text evidence="2">The sequence shown here is derived from an EMBL/GenBank/DDBJ whole genome shotgun (WGS) entry which is preliminary data.</text>
</comment>
<evidence type="ECO:0000313" key="2">
    <source>
        <dbReference type="EMBL" id="OAX65353.1"/>
    </source>
</evidence>
<evidence type="ECO:0000256" key="1">
    <source>
        <dbReference type="SAM" id="MobiDB-lite"/>
    </source>
</evidence>
<name>A0A657IVC5_9MICC</name>